<dbReference type="RefSeq" id="WP_057865242.1">
    <property type="nucleotide sequence ID" value="NZ_AZEY01000079.1"/>
</dbReference>
<evidence type="ECO:0000313" key="1">
    <source>
        <dbReference type="EMBL" id="KRL65000.1"/>
    </source>
</evidence>
<dbReference type="AlphaFoldDB" id="A0A0R1SH49"/>
<accession>A0A0R1SH49</accession>
<evidence type="ECO:0000313" key="2">
    <source>
        <dbReference type="Proteomes" id="UP000052013"/>
    </source>
</evidence>
<proteinExistence type="predicted"/>
<gene>
    <name evidence="1" type="ORF">FC85_GL000795</name>
</gene>
<dbReference type="EMBL" id="AZEY01000079">
    <property type="protein sequence ID" value="KRL65000.1"/>
    <property type="molecule type" value="Genomic_DNA"/>
</dbReference>
<name>A0A0R1SH49_9LACO</name>
<organism evidence="1 2">
    <name type="scientific">Lentilactobacillus diolivorans DSM 14421</name>
    <dbReference type="NCBI Taxonomy" id="1423739"/>
    <lineage>
        <taxon>Bacteria</taxon>
        <taxon>Bacillati</taxon>
        <taxon>Bacillota</taxon>
        <taxon>Bacilli</taxon>
        <taxon>Lactobacillales</taxon>
        <taxon>Lactobacillaceae</taxon>
        <taxon>Lentilactobacillus</taxon>
    </lineage>
</organism>
<sequence length="113" mass="12526">MIIDQVRELVGVGKITEANELLGYKYQTKGRLIRAQIQGLSIVIPTDSMEAIPCGGNYIGLVEIAGQENLTKIVVNESQEQTSSAVIFVDLRDFNELPHVSSLPVSIRWIEQE</sequence>
<dbReference type="Proteomes" id="UP000052013">
    <property type="component" value="Unassembled WGS sequence"/>
</dbReference>
<dbReference type="PATRIC" id="fig|1423739.3.peg.830"/>
<dbReference type="STRING" id="1423739.FC85_GL000795"/>
<protein>
    <submittedName>
        <fullName evidence="1">Uncharacterized protein</fullName>
    </submittedName>
</protein>
<comment type="caution">
    <text evidence="1">The sequence shown here is derived from an EMBL/GenBank/DDBJ whole genome shotgun (WGS) entry which is preliminary data.</text>
</comment>
<reference evidence="1 2" key="1">
    <citation type="journal article" date="2015" name="Genome Announc.">
        <title>Expanding the biotechnology potential of lactobacilli through comparative genomics of 213 strains and associated genera.</title>
        <authorList>
            <person name="Sun Z."/>
            <person name="Harris H.M."/>
            <person name="McCann A."/>
            <person name="Guo C."/>
            <person name="Argimon S."/>
            <person name="Zhang W."/>
            <person name="Yang X."/>
            <person name="Jeffery I.B."/>
            <person name="Cooney J.C."/>
            <person name="Kagawa T.F."/>
            <person name="Liu W."/>
            <person name="Song Y."/>
            <person name="Salvetti E."/>
            <person name="Wrobel A."/>
            <person name="Rasinkangas P."/>
            <person name="Parkhill J."/>
            <person name="Rea M.C."/>
            <person name="O'Sullivan O."/>
            <person name="Ritari J."/>
            <person name="Douillard F.P."/>
            <person name="Paul Ross R."/>
            <person name="Yang R."/>
            <person name="Briner A.E."/>
            <person name="Felis G.E."/>
            <person name="de Vos W.M."/>
            <person name="Barrangou R."/>
            <person name="Klaenhammer T.R."/>
            <person name="Caufield P.W."/>
            <person name="Cui Y."/>
            <person name="Zhang H."/>
            <person name="O'Toole P.W."/>
        </authorList>
    </citation>
    <scope>NUCLEOTIDE SEQUENCE [LARGE SCALE GENOMIC DNA]</scope>
    <source>
        <strain evidence="1 2">DSM 14421</strain>
    </source>
</reference>